<dbReference type="AlphaFoldDB" id="D4H1B0"/>
<dbReference type="RefSeq" id="WP_013009406.1">
    <property type="nucleotide sequence ID" value="NC_013943.1"/>
</dbReference>
<keyword evidence="1" id="KW-0472">Membrane</keyword>
<gene>
    <name evidence="2" type="ordered locus">Dacet_0052</name>
</gene>
<proteinExistence type="predicted"/>
<feature type="transmembrane region" description="Helical" evidence="1">
    <location>
        <begin position="153"/>
        <end position="169"/>
    </location>
</feature>
<sequence length="530" mass="58079">MKQIHIFIIFLVFAYLCAVGVRYHQHIELSVYSEPILTTHDGYRWLRYAEDISSGVYKSGLDELSGVQVKTEKPPVVPLISRITSYISETCDVSGQTAGSLMAVLFSGLFIFPLGVFFYLAGFPSAGVGASLVGALSFAYLSRTSAYQLDTDMLNLFFVSCGALFVFLAGRGRSYLWSAMAGLSMYVFWLWYFHSGFSVAYLLLLAYSLRSKSLKTIMVSLLIYVVCASPFVVAGGFRNIFEFIGFGSSTIRPVMADVAELQVLPLMDTFKSITAYGVAGVAGLALSLLVGRRAVFLALFYPLGVLAFIKGFRFAMYLAPLCGAGLGIVFDYRVKGHLRPLGWGIVTALSLLVFVRPYIGEIPPVVVNPVTYDSIRELKGLEDDAVIGTVWDNGFLVEYLTGKAVFADGASQFREEAKTYGRAMLQSDPLKAASMLADASGGRPVYLLFTPDMDRKVGSLITSAGYSMDVLGDDVFVAPIDKNEGYSVVQISETLLFEMHVIGDNDITCFDRVPLYSKGSVVYRLSDECR</sequence>
<feature type="transmembrane region" description="Helical" evidence="1">
    <location>
        <begin position="6"/>
        <end position="23"/>
    </location>
</feature>
<accession>D4H1B0</accession>
<dbReference type="InParanoid" id="D4H1B0"/>
<dbReference type="Proteomes" id="UP000002012">
    <property type="component" value="Chromosome"/>
</dbReference>
<feature type="transmembrane region" description="Helical" evidence="1">
    <location>
        <begin position="101"/>
        <end position="120"/>
    </location>
</feature>
<feature type="transmembrane region" description="Helical" evidence="1">
    <location>
        <begin position="273"/>
        <end position="290"/>
    </location>
</feature>
<feature type="transmembrane region" description="Helical" evidence="1">
    <location>
        <begin position="126"/>
        <end position="141"/>
    </location>
</feature>
<feature type="transmembrane region" description="Helical" evidence="1">
    <location>
        <begin position="221"/>
        <end position="241"/>
    </location>
</feature>
<protein>
    <recommendedName>
        <fullName evidence="4">Oligosaccharyl transferase STT3 subunit</fullName>
    </recommendedName>
</protein>
<keyword evidence="1" id="KW-0812">Transmembrane</keyword>
<dbReference type="EMBL" id="CP001968">
    <property type="protein sequence ID" value="ADD66858.1"/>
    <property type="molecule type" value="Genomic_DNA"/>
</dbReference>
<organism evidence="2 3">
    <name type="scientific">Denitrovibrio acetiphilus (strain DSM 12809 / NBRC 114555 / N2460)</name>
    <dbReference type="NCBI Taxonomy" id="522772"/>
    <lineage>
        <taxon>Bacteria</taxon>
        <taxon>Pseudomonadati</taxon>
        <taxon>Deferribacterota</taxon>
        <taxon>Deferribacteres</taxon>
        <taxon>Deferribacterales</taxon>
        <taxon>Geovibrionaceae</taxon>
        <taxon>Denitrovibrio</taxon>
    </lineage>
</organism>
<dbReference type="eggNOG" id="COG1287">
    <property type="taxonomic scope" value="Bacteria"/>
</dbReference>
<dbReference type="STRING" id="522772.Dacet_0052"/>
<evidence type="ECO:0000313" key="2">
    <source>
        <dbReference type="EMBL" id="ADD66858.1"/>
    </source>
</evidence>
<dbReference type="OrthoDB" id="9813678at2"/>
<dbReference type="HOGENOM" id="CLU_513618_0_0_0"/>
<keyword evidence="1" id="KW-1133">Transmembrane helix</keyword>
<feature type="transmembrane region" description="Helical" evidence="1">
    <location>
        <begin position="189"/>
        <end position="209"/>
    </location>
</feature>
<feature type="transmembrane region" description="Helical" evidence="1">
    <location>
        <begin position="295"/>
        <end position="311"/>
    </location>
</feature>
<evidence type="ECO:0000313" key="3">
    <source>
        <dbReference type="Proteomes" id="UP000002012"/>
    </source>
</evidence>
<evidence type="ECO:0000256" key="1">
    <source>
        <dbReference type="SAM" id="Phobius"/>
    </source>
</evidence>
<evidence type="ECO:0008006" key="4">
    <source>
        <dbReference type="Google" id="ProtNLM"/>
    </source>
</evidence>
<reference evidence="2 3" key="1">
    <citation type="journal article" date="2010" name="Stand. Genomic Sci.">
        <title>Complete genome sequence of Denitrovibrio acetiphilus type strain (N2460).</title>
        <authorList>
            <person name="Kiss H."/>
            <person name="Lang E."/>
            <person name="Lapidus A."/>
            <person name="Copeland A."/>
            <person name="Nolan M."/>
            <person name="Glavina Del Rio T."/>
            <person name="Chen F."/>
            <person name="Lucas S."/>
            <person name="Tice H."/>
            <person name="Cheng J.F."/>
            <person name="Han C."/>
            <person name="Goodwin L."/>
            <person name="Pitluck S."/>
            <person name="Liolios K."/>
            <person name="Pati A."/>
            <person name="Ivanova N."/>
            <person name="Mavromatis K."/>
            <person name="Chen A."/>
            <person name="Palaniappan K."/>
            <person name="Land M."/>
            <person name="Hauser L."/>
            <person name="Chang Y.J."/>
            <person name="Jeffries C.D."/>
            <person name="Detter J.C."/>
            <person name="Brettin T."/>
            <person name="Spring S."/>
            <person name="Rohde M."/>
            <person name="Goker M."/>
            <person name="Woyke T."/>
            <person name="Bristow J."/>
            <person name="Eisen J.A."/>
            <person name="Markowitz V."/>
            <person name="Hugenholtz P."/>
            <person name="Kyrpides N.C."/>
            <person name="Klenk H.P."/>
        </authorList>
    </citation>
    <scope>NUCLEOTIDE SEQUENCE [LARGE SCALE GENOMIC DNA]</scope>
    <source>
        <strain evidence="3">DSM 12809 / NBRC 114555 / N2460</strain>
    </source>
</reference>
<name>D4H1B0_DENA2</name>
<keyword evidence="3" id="KW-1185">Reference proteome</keyword>
<dbReference type="KEGG" id="dap:Dacet_0052"/>
<dbReference type="PaxDb" id="522772-Dacet_0052"/>